<protein>
    <submittedName>
        <fullName evidence="1">Uncharacterized protein</fullName>
    </submittedName>
</protein>
<sequence>MSLDLHPQITPTSVSDWMASQTAFSSEYEPGTWVDLRELPNPYSHDEALLLCQSAENQWIAWIPDHGETILHRHQFFR</sequence>
<dbReference type="RefSeq" id="WP_046280467.1">
    <property type="nucleotide sequence ID" value="NZ_LATL02000326.1"/>
</dbReference>
<accession>A0A0F5YC12</accession>
<name>A0A0F5YC12_9CYAN</name>
<proteinExistence type="predicted"/>
<comment type="caution">
    <text evidence="1">The sequence shown here is derived from an EMBL/GenBank/DDBJ whole genome shotgun (WGS) entry which is preliminary data.</text>
</comment>
<evidence type="ECO:0000313" key="1">
    <source>
        <dbReference type="EMBL" id="KKD36293.1"/>
    </source>
</evidence>
<gene>
    <name evidence="1" type="ORF">WN50_20605</name>
</gene>
<dbReference type="AlphaFoldDB" id="A0A0F5YC12"/>
<dbReference type="Proteomes" id="UP000033607">
    <property type="component" value="Unassembled WGS sequence"/>
</dbReference>
<organism evidence="1 2">
    <name type="scientific">Limnoraphis robusta CS-951</name>
    <dbReference type="NCBI Taxonomy" id="1637645"/>
    <lineage>
        <taxon>Bacteria</taxon>
        <taxon>Bacillati</taxon>
        <taxon>Cyanobacteriota</taxon>
        <taxon>Cyanophyceae</taxon>
        <taxon>Oscillatoriophycideae</taxon>
        <taxon>Oscillatoriales</taxon>
        <taxon>Sirenicapillariaceae</taxon>
        <taxon>Limnoraphis</taxon>
    </lineage>
</organism>
<evidence type="ECO:0000313" key="2">
    <source>
        <dbReference type="Proteomes" id="UP000033607"/>
    </source>
</evidence>
<dbReference type="EMBL" id="LATL02000326">
    <property type="protein sequence ID" value="KKD36293.1"/>
    <property type="molecule type" value="Genomic_DNA"/>
</dbReference>
<reference evidence="1 2" key="1">
    <citation type="submission" date="2015-06" db="EMBL/GenBank/DDBJ databases">
        <title>Draft genome assembly of filamentous brackish cyanobacterium Limnoraphis robusta strain CS-951.</title>
        <authorList>
            <person name="Willis A."/>
            <person name="Parks M."/>
            <person name="Burford M.A."/>
        </authorList>
    </citation>
    <scope>NUCLEOTIDE SEQUENCE [LARGE SCALE GENOMIC DNA]</scope>
    <source>
        <strain evidence="1 2">CS-951</strain>
    </source>
</reference>